<sequence length="167" mass="19696">MSRHIYICATLFLLFVTSGFAQAFPTDRKEGPDIHDRRFYLFKTFEDYKQDNGEHIGNFRTYNHGVDRNGTRLYVEPDEQTCIIVYDQGNWGFQIGELVFRTTEKNGLPLRMLGKYNNKILYLNCRIDLAKIANNSNEGTAFGEETQFFIPTRPRAKYSNFRNWRRL</sequence>
<feature type="signal peptide" evidence="1">
    <location>
        <begin position="1"/>
        <end position="23"/>
    </location>
</feature>
<reference evidence="2" key="1">
    <citation type="submission" date="2020-02" db="EMBL/GenBank/DDBJ databases">
        <title>Flavobacterium sp. genome.</title>
        <authorList>
            <person name="Jung H.S."/>
            <person name="Baek J.H."/>
            <person name="Jeon C.O."/>
        </authorList>
    </citation>
    <scope>NUCLEOTIDE SEQUENCE</scope>
    <source>
        <strain evidence="2">SE-s28</strain>
    </source>
</reference>
<evidence type="ECO:0000313" key="3">
    <source>
        <dbReference type="Proteomes" id="UP000712080"/>
    </source>
</evidence>
<feature type="chain" id="PRO_5037539894" evidence="1">
    <location>
        <begin position="24"/>
        <end position="167"/>
    </location>
</feature>
<gene>
    <name evidence="2" type="ORF">G6047_04175</name>
</gene>
<accession>A0A972FJI5</accession>
<organism evidence="2 3">
    <name type="scientific">Flavobacterium silvaticum</name>
    <dbReference type="NCBI Taxonomy" id="1852020"/>
    <lineage>
        <taxon>Bacteria</taxon>
        <taxon>Pseudomonadati</taxon>
        <taxon>Bacteroidota</taxon>
        <taxon>Flavobacteriia</taxon>
        <taxon>Flavobacteriales</taxon>
        <taxon>Flavobacteriaceae</taxon>
        <taxon>Flavobacterium</taxon>
    </lineage>
</organism>
<dbReference type="EMBL" id="JAAMPU010000099">
    <property type="protein sequence ID" value="NMH27219.1"/>
    <property type="molecule type" value="Genomic_DNA"/>
</dbReference>
<keyword evidence="1" id="KW-0732">Signal</keyword>
<proteinExistence type="predicted"/>
<keyword evidence="3" id="KW-1185">Reference proteome</keyword>
<protein>
    <submittedName>
        <fullName evidence="2">Uncharacterized protein</fullName>
    </submittedName>
</protein>
<dbReference type="AlphaFoldDB" id="A0A972FJI5"/>
<name>A0A972FJI5_9FLAO</name>
<evidence type="ECO:0000256" key="1">
    <source>
        <dbReference type="SAM" id="SignalP"/>
    </source>
</evidence>
<dbReference type="Proteomes" id="UP000712080">
    <property type="component" value="Unassembled WGS sequence"/>
</dbReference>
<evidence type="ECO:0000313" key="2">
    <source>
        <dbReference type="EMBL" id="NMH27219.1"/>
    </source>
</evidence>
<dbReference type="RefSeq" id="WP_169526225.1">
    <property type="nucleotide sequence ID" value="NZ_JAAMPU010000099.1"/>
</dbReference>
<comment type="caution">
    <text evidence="2">The sequence shown here is derived from an EMBL/GenBank/DDBJ whole genome shotgun (WGS) entry which is preliminary data.</text>
</comment>